<proteinExistence type="predicted"/>
<dbReference type="AlphaFoldDB" id="A0A931AK74"/>
<evidence type="ECO:0000313" key="2">
    <source>
        <dbReference type="Proteomes" id="UP000605361"/>
    </source>
</evidence>
<name>A0A931AK74_9ACTN</name>
<protein>
    <submittedName>
        <fullName evidence="1">Uncharacterized protein</fullName>
    </submittedName>
</protein>
<dbReference type="RefSeq" id="WP_195900944.1">
    <property type="nucleotide sequence ID" value="NZ_JADOGI010000189.1"/>
</dbReference>
<keyword evidence="2" id="KW-1185">Reference proteome</keyword>
<dbReference type="EMBL" id="JADOGI010000189">
    <property type="protein sequence ID" value="MBF8192033.1"/>
    <property type="molecule type" value="Genomic_DNA"/>
</dbReference>
<evidence type="ECO:0000313" key="1">
    <source>
        <dbReference type="EMBL" id="MBF8192033.1"/>
    </source>
</evidence>
<comment type="caution">
    <text evidence="1">The sequence shown here is derived from an EMBL/GenBank/DDBJ whole genome shotgun (WGS) entry which is preliminary data.</text>
</comment>
<gene>
    <name evidence="1" type="ORF">ITP53_41410</name>
</gene>
<sequence>MFDDAADPAEAMVACTRTPASGLRESARLDGCPIMTTAIAGQRLARLIDSYR</sequence>
<reference evidence="1" key="1">
    <citation type="submission" date="2020-11" db="EMBL/GenBank/DDBJ databases">
        <title>Whole-genome analyses of Nonomuraea sp. K274.</title>
        <authorList>
            <person name="Veyisoglu A."/>
        </authorList>
    </citation>
    <scope>NUCLEOTIDE SEQUENCE</scope>
    <source>
        <strain evidence="1">K274</strain>
    </source>
</reference>
<accession>A0A931AK74</accession>
<dbReference type="Proteomes" id="UP000605361">
    <property type="component" value="Unassembled WGS sequence"/>
</dbReference>
<organism evidence="1 2">
    <name type="scientific">Nonomuraea cypriaca</name>
    <dbReference type="NCBI Taxonomy" id="1187855"/>
    <lineage>
        <taxon>Bacteria</taxon>
        <taxon>Bacillati</taxon>
        <taxon>Actinomycetota</taxon>
        <taxon>Actinomycetes</taxon>
        <taxon>Streptosporangiales</taxon>
        <taxon>Streptosporangiaceae</taxon>
        <taxon>Nonomuraea</taxon>
    </lineage>
</organism>